<sequence>MKLVLLNLGKRGASLHLSLGLLRAAADLPDLDVRLVLSSHNELPEAFEPFAAKVTTIDTFSRQAPFGAILNFGAARRKLLTYLRRERPDVVLTVMPHVWTPLLLAPIRALGIRYATIIHDAAPHLGDPKARLTRWLRSEAFAADLTITLSHSVAGTLVAAGLPRDRVLPLFHPDMEALPRSGTRQRQPHSGPLALLFLGRIHAYKGVDTLLEAMLALTTSAPVARLTIAGQGDTKSLAPLIAATGTRLINKWLSETEIGDLLDTHDAVVLPYREASQSGVAALAFAAGLPVVAFPVGGIIEQVTDGETGVLAPGQDAHALATAIDRLARDPQLLEAISERLSATADSRSMRTLLRRIVDRLSA</sequence>
<dbReference type="RefSeq" id="WP_069911073.1">
    <property type="nucleotide sequence ID" value="NZ_LAJE02000268.1"/>
</dbReference>
<dbReference type="Pfam" id="PF13439">
    <property type="entry name" value="Glyco_transf_4"/>
    <property type="match status" value="1"/>
</dbReference>
<dbReference type="CDD" id="cd03801">
    <property type="entry name" value="GT4_PimA-like"/>
    <property type="match status" value="1"/>
</dbReference>
<reference evidence="2 3" key="1">
    <citation type="journal article" date="2015" name="Genome Announc.">
        <title>Genome Assemblies of Three Soil-Associated Devosia species: D. insulae, D. limi, and D. soli.</title>
        <authorList>
            <person name="Hassan Y.I."/>
            <person name="Lepp D."/>
            <person name="Zhou T."/>
        </authorList>
    </citation>
    <scope>NUCLEOTIDE SEQUENCE [LARGE SCALE GENOMIC DNA]</scope>
    <source>
        <strain evidence="2 3">DS-56</strain>
    </source>
</reference>
<dbReference type="AlphaFoldDB" id="A0A1E5XM47"/>
<dbReference type="Proteomes" id="UP000095463">
    <property type="component" value="Unassembled WGS sequence"/>
</dbReference>
<feature type="domain" description="Glycosyltransferase subfamily 4-like N-terminal" evidence="1">
    <location>
        <begin position="33"/>
        <end position="167"/>
    </location>
</feature>
<dbReference type="SUPFAM" id="SSF53756">
    <property type="entry name" value="UDP-Glycosyltransferase/glycogen phosphorylase"/>
    <property type="match status" value="1"/>
</dbReference>
<name>A0A1E5XM47_9HYPH</name>
<dbReference type="InterPro" id="IPR050194">
    <property type="entry name" value="Glycosyltransferase_grp1"/>
</dbReference>
<evidence type="ECO:0000313" key="3">
    <source>
        <dbReference type="Proteomes" id="UP000095463"/>
    </source>
</evidence>
<gene>
    <name evidence="2" type="ORF">VW23_001865</name>
</gene>
<proteinExistence type="predicted"/>
<keyword evidence="3" id="KW-1185">Reference proteome</keyword>
<accession>A0A1E5XM47</accession>
<protein>
    <recommendedName>
        <fullName evidence="1">Glycosyltransferase subfamily 4-like N-terminal domain-containing protein</fullName>
    </recommendedName>
</protein>
<dbReference type="PANTHER" id="PTHR45947:SF3">
    <property type="entry name" value="SULFOQUINOVOSYL TRANSFERASE SQD2"/>
    <property type="match status" value="1"/>
</dbReference>
<dbReference type="InterPro" id="IPR028098">
    <property type="entry name" value="Glyco_trans_4-like_N"/>
</dbReference>
<comment type="caution">
    <text evidence="2">The sequence shown here is derived from an EMBL/GenBank/DDBJ whole genome shotgun (WGS) entry which is preliminary data.</text>
</comment>
<dbReference type="EMBL" id="LAJE02000268">
    <property type="protein sequence ID" value="OEO29662.1"/>
    <property type="molecule type" value="Genomic_DNA"/>
</dbReference>
<dbReference type="Pfam" id="PF13692">
    <property type="entry name" value="Glyco_trans_1_4"/>
    <property type="match status" value="1"/>
</dbReference>
<dbReference type="PANTHER" id="PTHR45947">
    <property type="entry name" value="SULFOQUINOVOSYL TRANSFERASE SQD2"/>
    <property type="match status" value="1"/>
</dbReference>
<organism evidence="2 3">
    <name type="scientific">Devosia insulae DS-56</name>
    <dbReference type="NCBI Taxonomy" id="1116389"/>
    <lineage>
        <taxon>Bacteria</taxon>
        <taxon>Pseudomonadati</taxon>
        <taxon>Pseudomonadota</taxon>
        <taxon>Alphaproteobacteria</taxon>
        <taxon>Hyphomicrobiales</taxon>
        <taxon>Devosiaceae</taxon>
        <taxon>Devosia</taxon>
    </lineage>
</organism>
<evidence type="ECO:0000259" key="1">
    <source>
        <dbReference type="Pfam" id="PF13439"/>
    </source>
</evidence>
<evidence type="ECO:0000313" key="2">
    <source>
        <dbReference type="EMBL" id="OEO29662.1"/>
    </source>
</evidence>
<dbReference type="GO" id="GO:0016757">
    <property type="term" value="F:glycosyltransferase activity"/>
    <property type="evidence" value="ECO:0007669"/>
    <property type="project" value="UniProtKB-ARBA"/>
</dbReference>
<dbReference type="Gene3D" id="3.40.50.2000">
    <property type="entry name" value="Glycogen Phosphorylase B"/>
    <property type="match status" value="2"/>
</dbReference>